<feature type="transmembrane region" description="Helical" evidence="12">
    <location>
        <begin position="12"/>
        <end position="30"/>
    </location>
</feature>
<keyword evidence="6 11" id="KW-0865">Zymogen</keyword>
<evidence type="ECO:0000313" key="13">
    <source>
        <dbReference type="EMBL" id="MBT1070471.1"/>
    </source>
</evidence>
<keyword evidence="7 11" id="KW-0594">Phospholipid biosynthesis</keyword>
<feature type="active site" description="Schiff-base intermediate with substrate; via pyruvic acid" evidence="11">
    <location>
        <position position="188"/>
    </location>
</feature>
<keyword evidence="4 11" id="KW-0443">Lipid metabolism</keyword>
<keyword evidence="14" id="KW-1185">Reference proteome</keyword>
<keyword evidence="12" id="KW-1133">Transmembrane helix</keyword>
<evidence type="ECO:0000256" key="7">
    <source>
        <dbReference type="ARBA" id="ARBA00023209"/>
    </source>
</evidence>
<evidence type="ECO:0000256" key="3">
    <source>
        <dbReference type="ARBA" id="ARBA00022793"/>
    </source>
</evidence>
<evidence type="ECO:0000256" key="10">
    <source>
        <dbReference type="ARBA" id="ARBA00023317"/>
    </source>
</evidence>
<evidence type="ECO:0000256" key="6">
    <source>
        <dbReference type="ARBA" id="ARBA00023145"/>
    </source>
</evidence>
<keyword evidence="9 11" id="KW-1208">Phospholipid metabolism</keyword>
<keyword evidence="10 11" id="KW-0670">Pyruvate</keyword>
<feature type="chain" id="PRO_5044935709" description="Phosphatidylserine decarboxylase alpha chain" evidence="11">
    <location>
        <begin position="188"/>
        <end position="219"/>
    </location>
</feature>
<comment type="subcellular location">
    <subcellularLocation>
        <location evidence="11">Cell membrane</location>
        <topology evidence="11">Peripheral membrane protein</topology>
    </subcellularLocation>
</comment>
<evidence type="ECO:0000256" key="8">
    <source>
        <dbReference type="ARBA" id="ARBA00023239"/>
    </source>
</evidence>
<comment type="function">
    <text evidence="11">Catalyzes the formation of phosphatidylethanolamine (PtdEtn) from phosphatidylserine (PtdSer).</text>
</comment>
<keyword evidence="1 11" id="KW-1003">Cell membrane</keyword>
<evidence type="ECO:0000256" key="4">
    <source>
        <dbReference type="ARBA" id="ARBA00023098"/>
    </source>
</evidence>
<accession>A0ABS5U477</accession>
<proteinExistence type="inferred from homology"/>
<keyword evidence="12" id="KW-0812">Transmembrane</keyword>
<dbReference type="InterPro" id="IPR033175">
    <property type="entry name" value="PSD-A"/>
</dbReference>
<comment type="subunit">
    <text evidence="11">Heterodimer of a large membrane-associated beta subunit and a small pyruvoyl-containing alpha subunit.</text>
</comment>
<evidence type="ECO:0000256" key="2">
    <source>
        <dbReference type="ARBA" id="ARBA00022516"/>
    </source>
</evidence>
<dbReference type="RefSeq" id="WP_214296171.1">
    <property type="nucleotide sequence ID" value="NZ_JAHDYS010000001.1"/>
</dbReference>
<feature type="modified residue" description="Pyruvic acid (Ser); by autocatalysis" evidence="11">
    <location>
        <position position="188"/>
    </location>
</feature>
<comment type="cofactor">
    <cofactor evidence="11">
        <name>pyruvate</name>
        <dbReference type="ChEBI" id="CHEBI:15361"/>
    </cofactor>
    <text evidence="11">Binds 1 pyruvoyl group covalently per subunit.</text>
</comment>
<evidence type="ECO:0000256" key="1">
    <source>
        <dbReference type="ARBA" id="ARBA00022475"/>
    </source>
</evidence>
<dbReference type="Proteomes" id="UP000784128">
    <property type="component" value="Unassembled WGS sequence"/>
</dbReference>
<keyword evidence="3 11" id="KW-0210">Decarboxylase</keyword>
<reference evidence="13 14" key="1">
    <citation type="submission" date="2021-05" db="EMBL/GenBank/DDBJ databases">
        <title>The draft genome of Geobacter chapellei DSM 13688.</title>
        <authorList>
            <person name="Xu Z."/>
            <person name="Masuda Y."/>
            <person name="Itoh H."/>
            <person name="Senoo K."/>
        </authorList>
    </citation>
    <scope>NUCLEOTIDE SEQUENCE [LARGE SCALE GENOMIC DNA]</scope>
    <source>
        <strain evidence="13 14">DSM 13688</strain>
    </source>
</reference>
<keyword evidence="5 11" id="KW-0472">Membrane</keyword>
<comment type="PTM">
    <text evidence="11">Is synthesized initially as an inactive proenzyme. Formation of the active enzyme involves a self-maturation process in which the active site pyruvoyl group is generated from an internal serine residue via an autocatalytic post-translational modification. Two non-identical subunits are generated from the proenzyme in this reaction, and the pyruvate is formed at the N-terminus of the alpha chain, which is derived from the carboxyl end of the proenzyme. The post-translation cleavage follows an unusual pathway, termed non-hydrolytic serinolysis, in which the side chain hydroxyl group of the serine supplies its oxygen atom to form the C-terminus of the beta chain, while the remainder of the serine residue undergoes an oxidative deamination to produce ammonia and the pyruvoyl prosthetic group on the alpha chain.</text>
</comment>
<evidence type="ECO:0000256" key="5">
    <source>
        <dbReference type="ARBA" id="ARBA00023136"/>
    </source>
</evidence>
<gene>
    <name evidence="11" type="primary">psd</name>
    <name evidence="13" type="ORF">KJB30_01605</name>
</gene>
<dbReference type="EC" id="4.1.1.65" evidence="11"/>
<dbReference type="PANTHER" id="PTHR35809">
    <property type="entry name" value="ARCHAETIDYLSERINE DECARBOXYLASE PROENZYME-RELATED"/>
    <property type="match status" value="1"/>
</dbReference>
<dbReference type="PANTHER" id="PTHR35809:SF1">
    <property type="entry name" value="ARCHAETIDYLSERINE DECARBOXYLASE PROENZYME-RELATED"/>
    <property type="match status" value="1"/>
</dbReference>
<keyword evidence="2 11" id="KW-0444">Lipid biosynthesis</keyword>
<evidence type="ECO:0000313" key="14">
    <source>
        <dbReference type="Proteomes" id="UP000784128"/>
    </source>
</evidence>
<protein>
    <recommendedName>
        <fullName evidence="11">Phosphatidylserine decarboxylase proenzyme</fullName>
        <ecNumber evidence="11">4.1.1.65</ecNumber>
    </recommendedName>
    <component>
        <recommendedName>
            <fullName evidence="11">Phosphatidylserine decarboxylase alpha chain</fullName>
        </recommendedName>
    </component>
    <component>
        <recommendedName>
            <fullName evidence="11">Phosphatidylserine decarboxylase beta chain</fullName>
        </recommendedName>
    </component>
</protein>
<dbReference type="HAMAP" id="MF_00664">
    <property type="entry name" value="PS_decarb_PSD_A"/>
    <property type="match status" value="1"/>
</dbReference>
<comment type="pathway">
    <text evidence="11">Phospholipid metabolism; phosphatidylethanolamine biosynthesis; phosphatidylethanolamine from CDP-diacylglycerol: step 2/2.</text>
</comment>
<evidence type="ECO:0000256" key="11">
    <source>
        <dbReference type="HAMAP-Rule" id="MF_00664"/>
    </source>
</evidence>
<dbReference type="InterPro" id="IPR003817">
    <property type="entry name" value="PS_Dcarbxylase"/>
</dbReference>
<feature type="site" description="Cleavage (non-hydrolytic); by autocatalysis" evidence="11">
    <location>
        <begin position="187"/>
        <end position="188"/>
    </location>
</feature>
<sequence>MNKSTPFAREGYPFIALSCGLTLLLAFLAWKFSFLILWVPVTLSFLAACFVLYFFRNPERRPPADEAAVVAPADGTVIVVEKVSETPLGCEALKISIFMSVFNAHVNRAPFSGIVEGSTYKCGKFYDARHGQASFENECNGIILALDSGVRIAFVQIAGLIARRIISYPRVGDRLIRGERYGLIRFGSRVDVYLPVGVTPLVKIGDKTVAGETVLGRIV</sequence>
<name>A0ABS5U477_9BACT</name>
<dbReference type="EMBL" id="JAHDYS010000001">
    <property type="protein sequence ID" value="MBT1070471.1"/>
    <property type="molecule type" value="Genomic_DNA"/>
</dbReference>
<dbReference type="NCBIfam" id="NF003678">
    <property type="entry name" value="PRK05305.1-2"/>
    <property type="match status" value="1"/>
</dbReference>
<feature type="transmembrane region" description="Helical" evidence="12">
    <location>
        <begin position="36"/>
        <end position="55"/>
    </location>
</feature>
<dbReference type="Pfam" id="PF02666">
    <property type="entry name" value="PS_Dcarbxylase"/>
    <property type="match status" value="1"/>
</dbReference>
<evidence type="ECO:0000256" key="12">
    <source>
        <dbReference type="SAM" id="Phobius"/>
    </source>
</evidence>
<feature type="chain" id="PRO_5044935708" description="Phosphatidylserine decarboxylase beta chain" evidence="11">
    <location>
        <begin position="1"/>
        <end position="187"/>
    </location>
</feature>
<comment type="similarity">
    <text evidence="11">Belongs to the phosphatidylserine decarboxylase family. PSD-A subfamily.</text>
</comment>
<keyword evidence="8 11" id="KW-0456">Lyase</keyword>
<dbReference type="GO" id="GO:0004609">
    <property type="term" value="F:phosphatidylserine decarboxylase activity"/>
    <property type="evidence" value="ECO:0007669"/>
    <property type="project" value="UniProtKB-EC"/>
</dbReference>
<dbReference type="NCBIfam" id="NF003685">
    <property type="entry name" value="PRK05305.2-5"/>
    <property type="match status" value="1"/>
</dbReference>
<comment type="catalytic activity">
    <reaction evidence="11">
        <text>a 1,2-diacyl-sn-glycero-3-phospho-L-serine + H(+) = a 1,2-diacyl-sn-glycero-3-phosphoethanolamine + CO2</text>
        <dbReference type="Rhea" id="RHEA:20828"/>
        <dbReference type="ChEBI" id="CHEBI:15378"/>
        <dbReference type="ChEBI" id="CHEBI:16526"/>
        <dbReference type="ChEBI" id="CHEBI:57262"/>
        <dbReference type="ChEBI" id="CHEBI:64612"/>
        <dbReference type="EC" id="4.1.1.65"/>
    </reaction>
</comment>
<comment type="caution">
    <text evidence="13">The sequence shown here is derived from an EMBL/GenBank/DDBJ whole genome shotgun (WGS) entry which is preliminary data.</text>
</comment>
<organism evidence="13 14">
    <name type="scientific">Pelotalea chapellei</name>
    <dbReference type="NCBI Taxonomy" id="44671"/>
    <lineage>
        <taxon>Bacteria</taxon>
        <taxon>Pseudomonadati</taxon>
        <taxon>Thermodesulfobacteriota</taxon>
        <taxon>Desulfuromonadia</taxon>
        <taxon>Geobacterales</taxon>
        <taxon>Geobacteraceae</taxon>
        <taxon>Pelotalea</taxon>
    </lineage>
</organism>
<evidence type="ECO:0000256" key="9">
    <source>
        <dbReference type="ARBA" id="ARBA00023264"/>
    </source>
</evidence>